<dbReference type="PROSITE" id="PS51035">
    <property type="entry name" value="BAG"/>
    <property type="match status" value="1"/>
</dbReference>
<gene>
    <name evidence="5" type="ORF">EHS25_006667</name>
</gene>
<dbReference type="PANTHER" id="PTHR12329:SF16">
    <property type="entry name" value="BAG FAMILY MOLECULAR CHAPERONE REGULATOR 1"/>
    <property type="match status" value="1"/>
</dbReference>
<feature type="domain" description="BAG" evidence="4">
    <location>
        <begin position="185"/>
        <end position="239"/>
    </location>
</feature>
<dbReference type="GO" id="GO:0050821">
    <property type="term" value="P:protein stabilization"/>
    <property type="evidence" value="ECO:0007669"/>
    <property type="project" value="TreeGrafter"/>
</dbReference>
<reference evidence="5 6" key="1">
    <citation type="submission" date="2018-11" db="EMBL/GenBank/DDBJ databases">
        <title>Genome sequence of Saitozyma podzolica DSM 27192.</title>
        <authorList>
            <person name="Aliyu H."/>
            <person name="Gorte O."/>
            <person name="Ochsenreither K."/>
        </authorList>
    </citation>
    <scope>NUCLEOTIDE SEQUENCE [LARGE SCALE GENOMIC DNA]</scope>
    <source>
        <strain evidence="5 6">DSM 27192</strain>
    </source>
</reference>
<dbReference type="AlphaFoldDB" id="A0A427YSB2"/>
<dbReference type="Pfam" id="PF00240">
    <property type="entry name" value="ubiquitin"/>
    <property type="match status" value="1"/>
</dbReference>
<dbReference type="EMBL" id="RSCD01000003">
    <property type="protein sequence ID" value="RSH94014.1"/>
    <property type="molecule type" value="Genomic_DNA"/>
</dbReference>
<dbReference type="Gene3D" id="1.20.58.120">
    <property type="entry name" value="BAG domain"/>
    <property type="match status" value="1"/>
</dbReference>
<comment type="caution">
    <text evidence="5">The sequence shown here is derived from an EMBL/GenBank/DDBJ whole genome shotgun (WGS) entry which is preliminary data.</text>
</comment>
<evidence type="ECO:0000256" key="2">
    <source>
        <dbReference type="SAM" id="MobiDB-lite"/>
    </source>
</evidence>
<evidence type="ECO:0000259" key="3">
    <source>
        <dbReference type="PROSITE" id="PS50053"/>
    </source>
</evidence>
<dbReference type="Pfam" id="PF02179">
    <property type="entry name" value="BAG"/>
    <property type="match status" value="1"/>
</dbReference>
<evidence type="ECO:0000313" key="6">
    <source>
        <dbReference type="Proteomes" id="UP000279259"/>
    </source>
</evidence>
<dbReference type="GO" id="GO:0000774">
    <property type="term" value="F:adenyl-nucleotide exchange factor activity"/>
    <property type="evidence" value="ECO:0007669"/>
    <property type="project" value="TreeGrafter"/>
</dbReference>
<dbReference type="InterPro" id="IPR029071">
    <property type="entry name" value="Ubiquitin-like_domsf"/>
</dbReference>
<keyword evidence="6" id="KW-1185">Reference proteome</keyword>
<dbReference type="GO" id="GO:0051087">
    <property type="term" value="F:protein-folding chaperone binding"/>
    <property type="evidence" value="ECO:0007669"/>
    <property type="project" value="InterPro"/>
</dbReference>
<sequence>MLTPTCVVSPLLVARALKVSFFNPFRRAQAENASGQIIVQVKWNRERFNIPVPNPSVTPLSQLLATLSSHTGIPVPQLKLIYKGAVLKDPSLTISSYGLTDGSLLVLVGKDGDVPSAPPPSTAPPAAKVGGKKKQPETTTESVLVEYIRGLVSGLLDPLEPAIRTFISHTDPNATNKPAQSQKFEVLQREHARLSELLLRGLLDLDGVEIPSGWAEARKERKEAVKTVQAQLTRVDQAWGERKRIGG</sequence>
<dbReference type="OrthoDB" id="417450at2759"/>
<dbReference type="STRING" id="1890683.A0A427YSB2"/>
<evidence type="ECO:0000259" key="4">
    <source>
        <dbReference type="PROSITE" id="PS51035"/>
    </source>
</evidence>
<feature type="domain" description="Ubiquitin-like" evidence="3">
    <location>
        <begin position="53"/>
        <end position="110"/>
    </location>
</feature>
<dbReference type="PROSITE" id="PS50053">
    <property type="entry name" value="UBIQUITIN_2"/>
    <property type="match status" value="1"/>
</dbReference>
<feature type="region of interest" description="Disordered" evidence="2">
    <location>
        <begin position="115"/>
        <end position="137"/>
    </location>
</feature>
<dbReference type="PANTHER" id="PTHR12329">
    <property type="entry name" value="BCL2-ASSOCIATED ATHANOGENE"/>
    <property type="match status" value="1"/>
</dbReference>
<name>A0A427YSB2_9TREE</name>
<dbReference type="SUPFAM" id="SSF63491">
    <property type="entry name" value="BAG domain"/>
    <property type="match status" value="1"/>
</dbReference>
<dbReference type="GO" id="GO:0005634">
    <property type="term" value="C:nucleus"/>
    <property type="evidence" value="ECO:0007669"/>
    <property type="project" value="TreeGrafter"/>
</dbReference>
<evidence type="ECO:0000256" key="1">
    <source>
        <dbReference type="ARBA" id="ARBA00023186"/>
    </source>
</evidence>
<dbReference type="InterPro" id="IPR039773">
    <property type="entry name" value="BAG_chaperone_regulator"/>
</dbReference>
<evidence type="ECO:0000313" key="5">
    <source>
        <dbReference type="EMBL" id="RSH94014.1"/>
    </source>
</evidence>
<dbReference type="SUPFAM" id="SSF54236">
    <property type="entry name" value="Ubiquitin-like"/>
    <property type="match status" value="1"/>
</dbReference>
<dbReference type="GO" id="GO:0016020">
    <property type="term" value="C:membrane"/>
    <property type="evidence" value="ECO:0007669"/>
    <property type="project" value="TreeGrafter"/>
</dbReference>
<dbReference type="InterPro" id="IPR000626">
    <property type="entry name" value="Ubiquitin-like_dom"/>
</dbReference>
<dbReference type="InterPro" id="IPR003103">
    <property type="entry name" value="BAG_domain"/>
</dbReference>
<dbReference type="Proteomes" id="UP000279259">
    <property type="component" value="Unassembled WGS sequence"/>
</dbReference>
<protein>
    <submittedName>
        <fullName evidence="5">Uncharacterized protein</fullName>
    </submittedName>
</protein>
<dbReference type="GO" id="GO:0005829">
    <property type="term" value="C:cytosol"/>
    <property type="evidence" value="ECO:0007669"/>
    <property type="project" value="TreeGrafter"/>
</dbReference>
<dbReference type="InterPro" id="IPR036533">
    <property type="entry name" value="BAG_dom_sf"/>
</dbReference>
<proteinExistence type="predicted"/>
<keyword evidence="1" id="KW-0143">Chaperone</keyword>
<dbReference type="SMART" id="SM00213">
    <property type="entry name" value="UBQ"/>
    <property type="match status" value="1"/>
</dbReference>
<dbReference type="Gene3D" id="3.10.20.90">
    <property type="entry name" value="Phosphatidylinositol 3-kinase Catalytic Subunit, Chain A, domain 1"/>
    <property type="match status" value="1"/>
</dbReference>
<accession>A0A427YSB2</accession>
<organism evidence="5 6">
    <name type="scientific">Saitozyma podzolica</name>
    <dbReference type="NCBI Taxonomy" id="1890683"/>
    <lineage>
        <taxon>Eukaryota</taxon>
        <taxon>Fungi</taxon>
        <taxon>Dikarya</taxon>
        <taxon>Basidiomycota</taxon>
        <taxon>Agaricomycotina</taxon>
        <taxon>Tremellomycetes</taxon>
        <taxon>Tremellales</taxon>
        <taxon>Trimorphomycetaceae</taxon>
        <taxon>Saitozyma</taxon>
    </lineage>
</organism>